<protein>
    <submittedName>
        <fullName evidence="1">Uncharacterized protein</fullName>
    </submittedName>
</protein>
<sequence length="58" mass="6616">MDGKTAVSAEVCPSCGSFDVRAIEPRWFQVDIDRRPELDRGWAEHIDFACRECGLSWT</sequence>
<proteinExistence type="predicted"/>
<accession>A0A7Z7CZN1</accession>
<dbReference type="Proteomes" id="UP000198702">
    <property type="component" value="Unassembled WGS sequence"/>
</dbReference>
<gene>
    <name evidence="1" type="ORF">SAMN04487751_0572</name>
</gene>
<comment type="caution">
    <text evidence="1">The sequence shown here is derived from an EMBL/GenBank/DDBJ whole genome shotgun (WGS) entry which is preliminary data.</text>
</comment>
<dbReference type="RefSeq" id="WP_155947949.1">
    <property type="nucleotide sequence ID" value="NZ_BKAH01000001.1"/>
</dbReference>
<dbReference type="AlphaFoldDB" id="A0A7Z7CZN1"/>
<dbReference type="EMBL" id="FOQZ01000001">
    <property type="protein sequence ID" value="SFI23771.1"/>
    <property type="molecule type" value="Genomic_DNA"/>
</dbReference>
<reference evidence="1 2" key="1">
    <citation type="submission" date="2016-10" db="EMBL/GenBank/DDBJ databases">
        <authorList>
            <person name="Varghese N."/>
            <person name="Submissions S."/>
        </authorList>
    </citation>
    <scope>NUCLEOTIDE SEQUENCE [LARGE SCALE GENOMIC DNA]</scope>
    <source>
        <strain evidence="1 2">UNC380MFSha3.1</strain>
    </source>
</reference>
<organism evidence="1 2">
    <name type="scientific">Microbacterium saccharophilum</name>
    <dbReference type="NCBI Taxonomy" id="1213358"/>
    <lineage>
        <taxon>Bacteria</taxon>
        <taxon>Bacillati</taxon>
        <taxon>Actinomycetota</taxon>
        <taxon>Actinomycetes</taxon>
        <taxon>Micrococcales</taxon>
        <taxon>Microbacteriaceae</taxon>
        <taxon>Microbacterium</taxon>
    </lineage>
</organism>
<evidence type="ECO:0000313" key="1">
    <source>
        <dbReference type="EMBL" id="SFI23771.1"/>
    </source>
</evidence>
<evidence type="ECO:0000313" key="2">
    <source>
        <dbReference type="Proteomes" id="UP000198702"/>
    </source>
</evidence>
<name>A0A7Z7CZN1_9MICO</name>